<feature type="domain" description="Alpha/beta hydrolase fold-3" evidence="3">
    <location>
        <begin position="107"/>
        <end position="303"/>
    </location>
</feature>
<evidence type="ECO:0000313" key="5">
    <source>
        <dbReference type="Proteomes" id="UP000590524"/>
    </source>
</evidence>
<name>A0A7W6LVR1_9SPHN</name>
<dbReference type="Gene3D" id="3.40.50.1820">
    <property type="entry name" value="alpha/beta hydrolase"/>
    <property type="match status" value="1"/>
</dbReference>
<accession>A0A7W6LVR1</accession>
<dbReference type="Pfam" id="PF07859">
    <property type="entry name" value="Abhydrolase_3"/>
    <property type="match status" value="1"/>
</dbReference>
<sequence>MNDPNFGVAVPQHTVPFPSSISDAARAALERLVRADGSVLNAAFVAPSPDDLQAWLHVKTQVDGQYAVAVNALAGQSGSTVETLTGHGATIHLATPRTLTDEGRAYIDFHGGALVFGGGEACRVGAQMQADQNGVKCYGVDYRTPPEHPFPAALDDALSAYRYVLERHRPEDVVIGGRSAGGNLAAATLLRARDEGLPFPAGLVLLSPQVDLTESGDSFETNWLVDLVLPTRLTSSNLLYAAGADLSQAHISPLYGDLSGFPPTFLQSGTRDLFLSNTVRMHRALRRAGVSAELHIFEAMPHGGFGGGTPEDLELQHEISRFVQLRWPKQDAQETAPITSDGRNQN</sequence>
<reference evidence="4 5" key="1">
    <citation type="submission" date="2020-08" db="EMBL/GenBank/DDBJ databases">
        <title>Genomic Encyclopedia of Type Strains, Phase IV (KMG-IV): sequencing the most valuable type-strain genomes for metagenomic binning, comparative biology and taxonomic classification.</title>
        <authorList>
            <person name="Goeker M."/>
        </authorList>
    </citation>
    <scope>NUCLEOTIDE SEQUENCE [LARGE SCALE GENOMIC DNA]</scope>
    <source>
        <strain evidence="4 5">DSM 19371</strain>
    </source>
</reference>
<comment type="caution">
    <text evidence="4">The sequence shown here is derived from an EMBL/GenBank/DDBJ whole genome shotgun (WGS) entry which is preliminary data.</text>
</comment>
<evidence type="ECO:0000256" key="1">
    <source>
        <dbReference type="ARBA" id="ARBA00010515"/>
    </source>
</evidence>
<dbReference type="AlphaFoldDB" id="A0A7W6LVR1"/>
<dbReference type="SUPFAM" id="SSF53474">
    <property type="entry name" value="alpha/beta-Hydrolases"/>
    <property type="match status" value="1"/>
</dbReference>
<dbReference type="GO" id="GO:0004806">
    <property type="term" value="F:triacylglycerol lipase activity"/>
    <property type="evidence" value="ECO:0007669"/>
    <property type="project" value="TreeGrafter"/>
</dbReference>
<evidence type="ECO:0000256" key="2">
    <source>
        <dbReference type="ARBA" id="ARBA00022801"/>
    </source>
</evidence>
<evidence type="ECO:0000259" key="3">
    <source>
        <dbReference type="Pfam" id="PF07859"/>
    </source>
</evidence>
<dbReference type="RefSeq" id="WP_051767932.1">
    <property type="nucleotide sequence ID" value="NZ_JACIEU010000035.1"/>
</dbReference>
<comment type="similarity">
    <text evidence="1">Belongs to the 'GDXG' lipolytic enzyme family.</text>
</comment>
<protein>
    <submittedName>
        <fullName evidence="4">Acetyl esterase/lipase</fullName>
    </submittedName>
</protein>
<dbReference type="PANTHER" id="PTHR48081">
    <property type="entry name" value="AB HYDROLASE SUPERFAMILY PROTEIN C4A8.06C"/>
    <property type="match status" value="1"/>
</dbReference>
<dbReference type="EMBL" id="JACIEU010000035">
    <property type="protein sequence ID" value="MBB4151353.1"/>
    <property type="molecule type" value="Genomic_DNA"/>
</dbReference>
<dbReference type="PANTHER" id="PTHR48081:SF30">
    <property type="entry name" value="ACETYL-HYDROLASE LIPR-RELATED"/>
    <property type="match status" value="1"/>
</dbReference>
<organism evidence="4 5">
    <name type="scientific">Sphingobium scionense</name>
    <dbReference type="NCBI Taxonomy" id="1404341"/>
    <lineage>
        <taxon>Bacteria</taxon>
        <taxon>Pseudomonadati</taxon>
        <taxon>Pseudomonadota</taxon>
        <taxon>Alphaproteobacteria</taxon>
        <taxon>Sphingomonadales</taxon>
        <taxon>Sphingomonadaceae</taxon>
        <taxon>Sphingobium</taxon>
    </lineage>
</organism>
<dbReference type="InterPro" id="IPR029058">
    <property type="entry name" value="AB_hydrolase_fold"/>
</dbReference>
<keyword evidence="5" id="KW-1185">Reference proteome</keyword>
<dbReference type="InterPro" id="IPR013094">
    <property type="entry name" value="AB_hydrolase_3"/>
</dbReference>
<keyword evidence="2" id="KW-0378">Hydrolase</keyword>
<dbReference type="InterPro" id="IPR050300">
    <property type="entry name" value="GDXG_lipolytic_enzyme"/>
</dbReference>
<dbReference type="Proteomes" id="UP000590524">
    <property type="component" value="Unassembled WGS sequence"/>
</dbReference>
<gene>
    <name evidence="4" type="ORF">GGQ90_005165</name>
</gene>
<proteinExistence type="inferred from homology"/>
<evidence type="ECO:0000313" key="4">
    <source>
        <dbReference type="EMBL" id="MBB4151353.1"/>
    </source>
</evidence>